<dbReference type="EMBL" id="CP002548">
    <property type="protein sequence ID" value="AGL90188.1"/>
    <property type="molecule type" value="Genomic_DNA"/>
</dbReference>
<protein>
    <submittedName>
        <fullName evidence="1">Uncharacterized protein</fullName>
    </submittedName>
</protein>
<dbReference type="Proteomes" id="UP000013941">
    <property type="component" value="Chromosome"/>
</dbReference>
<name>R4S0A5_PHYAS</name>
<accession>R4S0A5</accession>
<organism evidence="1 2">
    <name type="scientific">Strawberry lethal yellows phytoplasma (CPA) str. NZSb11</name>
    <dbReference type="NCBI Taxonomy" id="980422"/>
    <lineage>
        <taxon>Bacteria</taxon>
        <taxon>Bacillati</taxon>
        <taxon>Mycoplasmatota</taxon>
        <taxon>Mollicutes</taxon>
        <taxon>Acholeplasmatales</taxon>
        <taxon>Acholeplasmataceae</taxon>
        <taxon>Candidatus Phytoplasma</taxon>
        <taxon>16SrXII (Stolbur group)</taxon>
    </lineage>
</organism>
<dbReference type="AlphaFoldDB" id="R4S0A5"/>
<keyword evidence="2" id="KW-1185">Reference proteome</keyword>
<proteinExistence type="predicted"/>
<dbReference type="HOGENOM" id="CLU_3398757_0_0_14"/>
<sequence>MDKNVILLVFLKKLNGNNCKNKLLSRTGWCV</sequence>
<reference evidence="1 2" key="1">
    <citation type="journal article" date="2013" name="BMC Genomics">
        <title>Comparison of the complete genome sequence of two closely related isolates of 'Candidatus Phytoplasma australiense' reveals genome plasticity.</title>
        <authorList>
            <person name="Andersen M.T."/>
            <person name="Liefting L.W."/>
            <person name="Havukkala I."/>
            <person name="Beever R.E."/>
        </authorList>
    </citation>
    <scope>NUCLEOTIDE SEQUENCE [LARGE SCALE GENOMIC DNA]</scope>
    <source>
        <strain evidence="1 2">NZSb11</strain>
    </source>
</reference>
<dbReference type="KEGG" id="nzs:SLY_0266"/>
<evidence type="ECO:0000313" key="1">
    <source>
        <dbReference type="EMBL" id="AGL90188.1"/>
    </source>
</evidence>
<gene>
    <name evidence="1" type="ORF">SLY_0266</name>
</gene>
<evidence type="ECO:0000313" key="2">
    <source>
        <dbReference type="Proteomes" id="UP000013941"/>
    </source>
</evidence>